<dbReference type="SUPFAM" id="SSF53474">
    <property type="entry name" value="alpha/beta-Hydrolases"/>
    <property type="match status" value="1"/>
</dbReference>
<gene>
    <name evidence="3" type="ORF">GCM10009854_23920</name>
</gene>
<feature type="compositionally biased region" description="Low complexity" evidence="1">
    <location>
        <begin position="193"/>
        <end position="205"/>
    </location>
</feature>
<dbReference type="EMBL" id="BAAARA010000007">
    <property type="protein sequence ID" value="GAA2346221.1"/>
    <property type="molecule type" value="Genomic_DNA"/>
</dbReference>
<feature type="chain" id="PRO_5047395750" description="AB hydrolase-1 domain-containing protein" evidence="2">
    <location>
        <begin position="27"/>
        <end position="224"/>
    </location>
</feature>
<protein>
    <recommendedName>
        <fullName evidence="5">AB hydrolase-1 domain-containing protein</fullName>
    </recommendedName>
</protein>
<sequence length="224" mass="23802">MITRTLCPLLAPVLVVPLLSAAPVRADPLVFGPCPFEGAECSEVRAPVDTADPDGRWISIAVSRVRASGDPDEYRGALLVNPGGPGGSGLEYAVEKGAKLPERVRRSYDIIGFDPRGVGRSAPLDRAELGGLFEHPAPEPVPADDTSEQDRLSRSRAMAGDCLRESPDAALMSTTNTARDVDRVRERWGRANSTSSAFPTAATSVPPTPPSIPTTSVGWSWTAW</sequence>
<evidence type="ECO:0000256" key="1">
    <source>
        <dbReference type="SAM" id="MobiDB-lite"/>
    </source>
</evidence>
<evidence type="ECO:0000313" key="3">
    <source>
        <dbReference type="EMBL" id="GAA2346221.1"/>
    </source>
</evidence>
<proteinExistence type="predicted"/>
<dbReference type="InterPro" id="IPR029058">
    <property type="entry name" value="AB_hydrolase_fold"/>
</dbReference>
<dbReference type="RefSeq" id="WP_344130228.1">
    <property type="nucleotide sequence ID" value="NZ_BAAARA010000007.1"/>
</dbReference>
<organism evidence="3 4">
    <name type="scientific">Saccharopolyspora halophila</name>
    <dbReference type="NCBI Taxonomy" id="405551"/>
    <lineage>
        <taxon>Bacteria</taxon>
        <taxon>Bacillati</taxon>
        <taxon>Actinomycetota</taxon>
        <taxon>Actinomycetes</taxon>
        <taxon>Pseudonocardiales</taxon>
        <taxon>Pseudonocardiaceae</taxon>
        <taxon>Saccharopolyspora</taxon>
    </lineage>
</organism>
<feature type="region of interest" description="Disordered" evidence="1">
    <location>
        <begin position="131"/>
        <end position="152"/>
    </location>
</feature>
<keyword evidence="4" id="KW-1185">Reference proteome</keyword>
<comment type="caution">
    <text evidence="3">The sequence shown here is derived from an EMBL/GenBank/DDBJ whole genome shotgun (WGS) entry which is preliminary data.</text>
</comment>
<name>A0ABN3G986_9PSEU</name>
<evidence type="ECO:0000313" key="4">
    <source>
        <dbReference type="Proteomes" id="UP001501218"/>
    </source>
</evidence>
<dbReference type="Proteomes" id="UP001501218">
    <property type="component" value="Unassembled WGS sequence"/>
</dbReference>
<feature type="region of interest" description="Disordered" evidence="1">
    <location>
        <begin position="190"/>
        <end position="224"/>
    </location>
</feature>
<dbReference type="Gene3D" id="3.40.50.1820">
    <property type="entry name" value="alpha/beta hydrolase"/>
    <property type="match status" value="1"/>
</dbReference>
<reference evidence="3 4" key="1">
    <citation type="journal article" date="2019" name="Int. J. Syst. Evol. Microbiol.">
        <title>The Global Catalogue of Microorganisms (GCM) 10K type strain sequencing project: providing services to taxonomists for standard genome sequencing and annotation.</title>
        <authorList>
            <consortium name="The Broad Institute Genomics Platform"/>
            <consortium name="The Broad Institute Genome Sequencing Center for Infectious Disease"/>
            <person name="Wu L."/>
            <person name="Ma J."/>
        </authorList>
    </citation>
    <scope>NUCLEOTIDE SEQUENCE [LARGE SCALE GENOMIC DNA]</scope>
    <source>
        <strain evidence="3 4">JCM 16221</strain>
    </source>
</reference>
<keyword evidence="2" id="KW-0732">Signal</keyword>
<evidence type="ECO:0008006" key="5">
    <source>
        <dbReference type="Google" id="ProtNLM"/>
    </source>
</evidence>
<accession>A0ABN3G986</accession>
<feature type="signal peptide" evidence="2">
    <location>
        <begin position="1"/>
        <end position="26"/>
    </location>
</feature>
<evidence type="ECO:0000256" key="2">
    <source>
        <dbReference type="SAM" id="SignalP"/>
    </source>
</evidence>